<dbReference type="Proteomes" id="UP000243499">
    <property type="component" value="Chromosome 6"/>
</dbReference>
<keyword evidence="3" id="KW-0378">Hydrolase</keyword>
<dbReference type="AlphaFoldDB" id="A0A2T8IFR7"/>
<dbReference type="GO" id="GO:0006508">
    <property type="term" value="P:proteolysis"/>
    <property type="evidence" value="ECO:0007669"/>
    <property type="project" value="UniProtKB-KW"/>
</dbReference>
<reference evidence="5" key="1">
    <citation type="submission" date="2018-04" db="EMBL/GenBank/DDBJ databases">
        <title>WGS assembly of Panicum hallii.</title>
        <authorList>
            <person name="Lovell J."/>
            <person name="Jenkins J."/>
            <person name="Lowry D."/>
            <person name="Mamidi S."/>
            <person name="Sreedasyam A."/>
            <person name="Weng X."/>
            <person name="Barry K."/>
            <person name="Bonette J."/>
            <person name="Campitelli B."/>
            <person name="Daum C."/>
            <person name="Gordon S."/>
            <person name="Gould B."/>
            <person name="Lipzen A."/>
            <person name="Macqueen A."/>
            <person name="Palacio-Mejia J."/>
            <person name="Plott C."/>
            <person name="Shakirov E."/>
            <person name="Shu S."/>
            <person name="Yoshinaga Y."/>
            <person name="Zane M."/>
            <person name="Rokhsar D."/>
            <person name="Grimwood J."/>
            <person name="Schmutz J."/>
            <person name="Juenger T."/>
        </authorList>
    </citation>
    <scope>NUCLEOTIDE SEQUENCE [LARGE SCALE GENOMIC DNA]</scope>
    <source>
        <strain evidence="5">FIL2</strain>
    </source>
</reference>
<dbReference type="InterPro" id="IPR038765">
    <property type="entry name" value="Papain-like_cys_pep_sf"/>
</dbReference>
<evidence type="ECO:0000259" key="4">
    <source>
        <dbReference type="PROSITE" id="PS50600"/>
    </source>
</evidence>
<sequence length="167" mass="19836">MHVSTLMLNHQMGKAAVQRAFKKDIFFPVLQKLVEADEHSWHYFLIVLNLRNKSFELLDSMRSLEDEKLAARCNGFLAAIKSLWNDHYSDSKHPIDNYELVDIAVPKQTNNKDCRFHMIMHAQYWDGRSLSHFNENDMSNIRNILTYKWIKYEENDTAWETILNMKI</sequence>
<dbReference type="PROSITE" id="PS50600">
    <property type="entry name" value="ULP_PROTEASE"/>
    <property type="match status" value="1"/>
</dbReference>
<evidence type="ECO:0000256" key="1">
    <source>
        <dbReference type="ARBA" id="ARBA00005234"/>
    </source>
</evidence>
<dbReference type="PANTHER" id="PTHR36479">
    <property type="entry name" value="ULP_PROTEASE DOMAIN-CONTAINING PROTEIN"/>
    <property type="match status" value="1"/>
</dbReference>
<name>A0A2T8IFR7_9POAL</name>
<keyword evidence="2" id="KW-0645">Protease</keyword>
<organism evidence="5">
    <name type="scientific">Panicum hallii</name>
    <dbReference type="NCBI Taxonomy" id="206008"/>
    <lineage>
        <taxon>Eukaryota</taxon>
        <taxon>Viridiplantae</taxon>
        <taxon>Streptophyta</taxon>
        <taxon>Embryophyta</taxon>
        <taxon>Tracheophyta</taxon>
        <taxon>Spermatophyta</taxon>
        <taxon>Magnoliopsida</taxon>
        <taxon>Liliopsida</taxon>
        <taxon>Poales</taxon>
        <taxon>Poaceae</taxon>
        <taxon>PACMAD clade</taxon>
        <taxon>Panicoideae</taxon>
        <taxon>Panicodae</taxon>
        <taxon>Paniceae</taxon>
        <taxon>Panicinae</taxon>
        <taxon>Panicum</taxon>
        <taxon>Panicum sect. Panicum</taxon>
    </lineage>
</organism>
<evidence type="ECO:0000313" key="5">
    <source>
        <dbReference type="EMBL" id="PVH36515.1"/>
    </source>
</evidence>
<evidence type="ECO:0000256" key="3">
    <source>
        <dbReference type="ARBA" id="ARBA00022801"/>
    </source>
</evidence>
<proteinExistence type="inferred from homology"/>
<dbReference type="Gene3D" id="3.40.395.10">
    <property type="entry name" value="Adenoviral Proteinase, Chain A"/>
    <property type="match status" value="1"/>
</dbReference>
<dbReference type="SUPFAM" id="SSF54001">
    <property type="entry name" value="Cysteine proteinases"/>
    <property type="match status" value="1"/>
</dbReference>
<evidence type="ECO:0000256" key="2">
    <source>
        <dbReference type="ARBA" id="ARBA00022670"/>
    </source>
</evidence>
<gene>
    <name evidence="5" type="ORF">PAHAL_6G090600</name>
</gene>
<protein>
    <recommendedName>
        <fullName evidence="4">Ubiquitin-like protease family profile domain-containing protein</fullName>
    </recommendedName>
</protein>
<dbReference type="Gramene" id="PVH36515">
    <property type="protein sequence ID" value="PVH36515"/>
    <property type="gene ID" value="PAHAL_6G090600"/>
</dbReference>
<dbReference type="Pfam" id="PF02902">
    <property type="entry name" value="Peptidase_C48"/>
    <property type="match status" value="1"/>
</dbReference>
<feature type="domain" description="Ubiquitin-like protease family profile" evidence="4">
    <location>
        <begin position="1"/>
        <end position="125"/>
    </location>
</feature>
<dbReference type="GO" id="GO:0008234">
    <property type="term" value="F:cysteine-type peptidase activity"/>
    <property type="evidence" value="ECO:0007669"/>
    <property type="project" value="InterPro"/>
</dbReference>
<dbReference type="PANTHER" id="PTHR36479:SF10">
    <property type="entry name" value="UBIQUITIN-LIKE PROTEASE FAMILY PROFILE DOMAIN-CONTAINING PROTEIN"/>
    <property type="match status" value="1"/>
</dbReference>
<dbReference type="InterPro" id="IPR003653">
    <property type="entry name" value="Peptidase_C48_C"/>
</dbReference>
<comment type="similarity">
    <text evidence="1">Belongs to the peptidase C48 family.</text>
</comment>
<dbReference type="EMBL" id="CM008051">
    <property type="protein sequence ID" value="PVH36515.1"/>
    <property type="molecule type" value="Genomic_DNA"/>
</dbReference>
<accession>A0A2T8IFR7</accession>